<accession>A0A1H0EFH8</accession>
<dbReference type="GO" id="GO:0009052">
    <property type="term" value="P:pentose-phosphate shunt, non-oxidative branch"/>
    <property type="evidence" value="ECO:0007669"/>
    <property type="project" value="TreeGrafter"/>
</dbReference>
<gene>
    <name evidence="2" type="ORF">SAMN05192585_13312</name>
</gene>
<dbReference type="SUPFAM" id="SSF89623">
    <property type="entry name" value="Ribose/Galactose isomerase RpiB/AlsB"/>
    <property type="match status" value="1"/>
</dbReference>
<dbReference type="OrthoDB" id="1778624at2"/>
<comment type="similarity">
    <text evidence="1">Belongs to the LacAB/RpiB family.</text>
</comment>
<evidence type="ECO:0000313" key="3">
    <source>
        <dbReference type="Proteomes" id="UP000199182"/>
    </source>
</evidence>
<dbReference type="RefSeq" id="WP_092642241.1">
    <property type="nucleotide sequence ID" value="NZ_FNID01000033.1"/>
</dbReference>
<proteinExistence type="inferred from homology"/>
<dbReference type="STRING" id="258515.SAMN05192585_13312"/>
<sequence length="159" mass="17410">MKKIVIGSDKSGFTLKEAVKAHLTELGYEVEDCGTQSIDAPKPYYLVAPVLAKKIQSGEYKRGVLICGTGAGMAVVANKYEGVYAVACESVYSAEKCRAINDANIMTMGGWIVAPELGIAMIDKFISTDFTDNLEEWRKDFLKNAKLEVAKIEKGIYNK</sequence>
<keyword evidence="3" id="KW-1185">Reference proteome</keyword>
<dbReference type="GO" id="GO:0004751">
    <property type="term" value="F:ribose-5-phosphate isomerase activity"/>
    <property type="evidence" value="ECO:0007669"/>
    <property type="project" value="TreeGrafter"/>
</dbReference>
<evidence type="ECO:0000256" key="1">
    <source>
        <dbReference type="ARBA" id="ARBA00008754"/>
    </source>
</evidence>
<dbReference type="NCBIfam" id="NF004051">
    <property type="entry name" value="PRK05571.1"/>
    <property type="match status" value="1"/>
</dbReference>
<dbReference type="NCBIfam" id="TIGR00689">
    <property type="entry name" value="rpiB_lacA_lacB"/>
    <property type="match status" value="1"/>
</dbReference>
<dbReference type="InterPro" id="IPR003500">
    <property type="entry name" value="RpiB_LacA_LacB"/>
</dbReference>
<reference evidence="2 3" key="1">
    <citation type="submission" date="2016-10" db="EMBL/GenBank/DDBJ databases">
        <authorList>
            <person name="de Groot N.N."/>
        </authorList>
    </citation>
    <scope>NUCLEOTIDE SEQUENCE [LARGE SCALE GENOMIC DNA]</scope>
    <source>
        <strain evidence="2 3">CGMCC 1.5012</strain>
    </source>
</reference>
<evidence type="ECO:0000313" key="2">
    <source>
        <dbReference type="EMBL" id="SDN81080.1"/>
    </source>
</evidence>
<dbReference type="InterPro" id="IPR036569">
    <property type="entry name" value="RpiB_LacA_LacB_sf"/>
</dbReference>
<organism evidence="2 3">
    <name type="scientific">Acetanaerobacterium elongatum</name>
    <dbReference type="NCBI Taxonomy" id="258515"/>
    <lineage>
        <taxon>Bacteria</taxon>
        <taxon>Bacillati</taxon>
        <taxon>Bacillota</taxon>
        <taxon>Clostridia</taxon>
        <taxon>Eubacteriales</taxon>
        <taxon>Oscillospiraceae</taxon>
        <taxon>Acetanaerobacterium</taxon>
    </lineage>
</organism>
<dbReference type="PANTHER" id="PTHR30345">
    <property type="entry name" value="RIBOSE-5-PHOSPHATE ISOMERASE B"/>
    <property type="match status" value="1"/>
</dbReference>
<dbReference type="PANTHER" id="PTHR30345:SF0">
    <property type="entry name" value="DNA DAMAGE-REPAIR_TOLERATION PROTEIN DRT102"/>
    <property type="match status" value="1"/>
</dbReference>
<dbReference type="AlphaFoldDB" id="A0A1H0EFH8"/>
<dbReference type="Proteomes" id="UP000199182">
    <property type="component" value="Unassembled WGS sequence"/>
</dbReference>
<dbReference type="GO" id="GO:0019316">
    <property type="term" value="P:D-allose catabolic process"/>
    <property type="evidence" value="ECO:0007669"/>
    <property type="project" value="TreeGrafter"/>
</dbReference>
<dbReference type="PIRSF" id="PIRSF005384">
    <property type="entry name" value="RpiB_LacA_B"/>
    <property type="match status" value="1"/>
</dbReference>
<dbReference type="Pfam" id="PF02502">
    <property type="entry name" value="LacAB_rpiB"/>
    <property type="match status" value="1"/>
</dbReference>
<keyword evidence="2" id="KW-0413">Isomerase</keyword>
<dbReference type="EMBL" id="FNID01000033">
    <property type="protein sequence ID" value="SDN81080.1"/>
    <property type="molecule type" value="Genomic_DNA"/>
</dbReference>
<protein>
    <submittedName>
        <fullName evidence="2">Ribose 5-phosphate isomerase B</fullName>
    </submittedName>
</protein>
<dbReference type="Gene3D" id="3.40.1400.10">
    <property type="entry name" value="Sugar-phosphate isomerase, RpiB/LacA/LacB"/>
    <property type="match status" value="1"/>
</dbReference>
<name>A0A1H0EFH8_9FIRM</name>